<evidence type="ECO:0000256" key="3">
    <source>
        <dbReference type="ARBA" id="ARBA00022449"/>
    </source>
</evidence>
<dbReference type="InterPro" id="IPR006153">
    <property type="entry name" value="Cation/H_exchanger_TM"/>
</dbReference>
<feature type="transmembrane region" description="Helical" evidence="9">
    <location>
        <begin position="166"/>
        <end position="184"/>
    </location>
</feature>
<dbReference type="AlphaFoldDB" id="A0A2T0X5R0"/>
<keyword evidence="7" id="KW-0406">Ion transport</keyword>
<evidence type="ECO:0000256" key="6">
    <source>
        <dbReference type="ARBA" id="ARBA00022989"/>
    </source>
</evidence>
<keyword evidence="3" id="KW-0050">Antiport</keyword>
<evidence type="ECO:0000256" key="5">
    <source>
        <dbReference type="ARBA" id="ARBA00022692"/>
    </source>
</evidence>
<comment type="caution">
    <text evidence="12">The sequence shown here is derived from an EMBL/GenBank/DDBJ whole genome shotgun (WGS) entry which is preliminary data.</text>
</comment>
<dbReference type="InterPro" id="IPR038770">
    <property type="entry name" value="Na+/solute_symporter_sf"/>
</dbReference>
<feature type="transmembrane region" description="Helical" evidence="9">
    <location>
        <begin position="12"/>
        <end position="30"/>
    </location>
</feature>
<feature type="transmembrane region" description="Helical" evidence="9">
    <location>
        <begin position="279"/>
        <end position="296"/>
    </location>
</feature>
<keyword evidence="13" id="KW-1185">Reference proteome</keyword>
<dbReference type="RefSeq" id="WP_106262520.1">
    <property type="nucleotide sequence ID" value="NZ_PVTQ01000001.1"/>
</dbReference>
<gene>
    <name evidence="12" type="ORF">CLV74_101399</name>
</gene>
<dbReference type="PANTHER" id="PTHR32507">
    <property type="entry name" value="NA(+)/H(+) ANTIPORTER 1"/>
    <property type="match status" value="1"/>
</dbReference>
<dbReference type="Gene3D" id="1.20.1530.20">
    <property type="match status" value="1"/>
</dbReference>
<name>A0A2T0X5R0_9RHOB</name>
<dbReference type="InterPro" id="IPR003148">
    <property type="entry name" value="RCK_N"/>
</dbReference>
<feature type="transmembrane region" description="Helical" evidence="9">
    <location>
        <begin position="37"/>
        <end position="55"/>
    </location>
</feature>
<evidence type="ECO:0000313" key="13">
    <source>
        <dbReference type="Proteomes" id="UP000238392"/>
    </source>
</evidence>
<keyword evidence="4" id="KW-1003">Cell membrane</keyword>
<feature type="domain" description="RCK N-terminal" evidence="11">
    <location>
        <begin position="409"/>
        <end position="501"/>
    </location>
</feature>
<dbReference type="OrthoDB" id="570124at2"/>
<evidence type="ECO:0000259" key="11">
    <source>
        <dbReference type="Pfam" id="PF02254"/>
    </source>
</evidence>
<evidence type="ECO:0000256" key="2">
    <source>
        <dbReference type="ARBA" id="ARBA00022448"/>
    </source>
</evidence>
<dbReference type="Proteomes" id="UP000238392">
    <property type="component" value="Unassembled WGS sequence"/>
</dbReference>
<accession>A0A2T0X5R0</accession>
<evidence type="ECO:0000256" key="9">
    <source>
        <dbReference type="SAM" id="Phobius"/>
    </source>
</evidence>
<organism evidence="12 13">
    <name type="scientific">Donghicola tyrosinivorans</name>
    <dbReference type="NCBI Taxonomy" id="1652492"/>
    <lineage>
        <taxon>Bacteria</taxon>
        <taxon>Pseudomonadati</taxon>
        <taxon>Pseudomonadota</taxon>
        <taxon>Alphaproteobacteria</taxon>
        <taxon>Rhodobacterales</taxon>
        <taxon>Roseobacteraceae</taxon>
        <taxon>Donghicola</taxon>
    </lineage>
</organism>
<dbReference type="Pfam" id="PF02254">
    <property type="entry name" value="TrkA_N"/>
    <property type="match status" value="1"/>
</dbReference>
<protein>
    <submittedName>
        <fullName evidence="12">NhaP-type Na+/H+ or K+/H+ antiporter</fullName>
    </submittedName>
</protein>
<evidence type="ECO:0000313" key="12">
    <source>
        <dbReference type="EMBL" id="PRY94263.1"/>
    </source>
</evidence>
<dbReference type="GO" id="GO:0006813">
    <property type="term" value="P:potassium ion transport"/>
    <property type="evidence" value="ECO:0007669"/>
    <property type="project" value="InterPro"/>
</dbReference>
<evidence type="ECO:0000256" key="4">
    <source>
        <dbReference type="ARBA" id="ARBA00022475"/>
    </source>
</evidence>
<feature type="transmembrane region" description="Helical" evidence="9">
    <location>
        <begin position="226"/>
        <end position="245"/>
    </location>
</feature>
<dbReference type="GO" id="GO:0015297">
    <property type="term" value="F:antiporter activity"/>
    <property type="evidence" value="ECO:0007669"/>
    <property type="project" value="UniProtKB-KW"/>
</dbReference>
<feature type="transmembrane region" description="Helical" evidence="9">
    <location>
        <begin position="99"/>
        <end position="117"/>
    </location>
</feature>
<keyword evidence="8 9" id="KW-0472">Membrane</keyword>
<dbReference type="Pfam" id="PF00999">
    <property type="entry name" value="Na_H_Exchanger"/>
    <property type="match status" value="1"/>
</dbReference>
<feature type="transmembrane region" description="Helical" evidence="9">
    <location>
        <begin position="123"/>
        <end position="145"/>
    </location>
</feature>
<dbReference type="GO" id="GO:1902600">
    <property type="term" value="P:proton transmembrane transport"/>
    <property type="evidence" value="ECO:0007669"/>
    <property type="project" value="InterPro"/>
</dbReference>
<dbReference type="EMBL" id="PVTQ01000001">
    <property type="protein sequence ID" value="PRY94263.1"/>
    <property type="molecule type" value="Genomic_DNA"/>
</dbReference>
<feature type="transmembrane region" description="Helical" evidence="9">
    <location>
        <begin position="340"/>
        <end position="359"/>
    </location>
</feature>
<comment type="subcellular location">
    <subcellularLocation>
        <location evidence="1">Cell membrane</location>
        <topology evidence="1">Multi-pass membrane protein</topology>
    </subcellularLocation>
</comment>
<dbReference type="InterPro" id="IPR036291">
    <property type="entry name" value="NAD(P)-bd_dom_sf"/>
</dbReference>
<dbReference type="Gene3D" id="3.40.50.720">
    <property type="entry name" value="NAD(P)-binding Rossmann-like Domain"/>
    <property type="match status" value="1"/>
</dbReference>
<evidence type="ECO:0000256" key="1">
    <source>
        <dbReference type="ARBA" id="ARBA00004651"/>
    </source>
</evidence>
<dbReference type="PANTHER" id="PTHR32507:SF0">
    <property type="entry name" value="NA(+)_H(+) ANTIPORTER 2-RELATED"/>
    <property type="match status" value="1"/>
</dbReference>
<dbReference type="GO" id="GO:0005886">
    <property type="term" value="C:plasma membrane"/>
    <property type="evidence" value="ECO:0007669"/>
    <property type="project" value="UniProtKB-SubCell"/>
</dbReference>
<feature type="transmembrane region" description="Helical" evidence="9">
    <location>
        <begin position="308"/>
        <end position="328"/>
    </location>
</feature>
<keyword evidence="5 9" id="KW-0812">Transmembrane</keyword>
<evidence type="ECO:0000256" key="7">
    <source>
        <dbReference type="ARBA" id="ARBA00023065"/>
    </source>
</evidence>
<feature type="transmembrane region" description="Helical" evidence="9">
    <location>
        <begin position="196"/>
        <end position="219"/>
    </location>
</feature>
<sequence>MAVAGEVAGLGPVTAFALVGALGVGSQWLAWRLRMPAIVLMLLAGLAVGPGLGLFDPQTDIGPLMKPMVSIAVAIILFEGGLTLDFHSLREATQGVRRLVVIGAPVGWLTSALTLHYAAGLGWASSAVFGGIMVVTGPTVIAPLLRQARLKSRPAKLLQWEAILNDPVGALAAVLAYTVVLVTADTQTPGEAAVEFAIGVLTASVLGGFAGWLITYSFINGKVPEYMKVPVLFTVVLGVFAVSDYVLHESGLLAVTVMGVYIANQELPSYTEMRRFKEHATVLLVSGVFILLAANMDRETLMALDFRTLLFVVSVILLARPITVLISLLGTDVPWAERWLVALTGPRGVVLVAVAGLFGERLVGLGYEDAAQIPSLAFALVAASVVLHGFTLAPFARFMGLTATGQPGVIIVGGSSWGVGLAKTLQEAKIPTLIMDPNRARLRGAREAGVPIYYGDILSETAHQQVDMVQYEKVICATDNDAYNTLVATDLAPEFGRDNVWQLTRVKEERARHALPATLGGRELGDGQSYLQLSSLILQNWRFGMTTLTDDYGLEQWHADRPEGIPLIELSEKGDIRLIGPDHPPRAKAGWSVIAMLPPKQEADTRD</sequence>
<evidence type="ECO:0000259" key="10">
    <source>
        <dbReference type="Pfam" id="PF00999"/>
    </source>
</evidence>
<keyword evidence="2" id="KW-0813">Transport</keyword>
<reference evidence="12 13" key="1">
    <citation type="submission" date="2018-03" db="EMBL/GenBank/DDBJ databases">
        <title>Genomic Encyclopedia of Archaeal and Bacterial Type Strains, Phase II (KMG-II): from individual species to whole genera.</title>
        <authorList>
            <person name="Goeker M."/>
        </authorList>
    </citation>
    <scope>NUCLEOTIDE SEQUENCE [LARGE SCALE GENOMIC DNA]</scope>
    <source>
        <strain evidence="12 13">DSM 100212</strain>
    </source>
</reference>
<proteinExistence type="predicted"/>
<keyword evidence="6 9" id="KW-1133">Transmembrane helix</keyword>
<dbReference type="SUPFAM" id="SSF51735">
    <property type="entry name" value="NAD(P)-binding Rossmann-fold domains"/>
    <property type="match status" value="1"/>
</dbReference>
<feature type="transmembrane region" description="Helical" evidence="9">
    <location>
        <begin position="371"/>
        <end position="393"/>
    </location>
</feature>
<feature type="domain" description="Cation/H+ exchanger transmembrane" evidence="10">
    <location>
        <begin position="29"/>
        <end position="396"/>
    </location>
</feature>
<evidence type="ECO:0000256" key="8">
    <source>
        <dbReference type="ARBA" id="ARBA00023136"/>
    </source>
</evidence>